<accession>A0AAV0UMW9</accession>
<evidence type="ECO:0000313" key="4">
    <source>
        <dbReference type="Proteomes" id="UP001162029"/>
    </source>
</evidence>
<proteinExistence type="predicted"/>
<keyword evidence="1" id="KW-0472">Membrane</keyword>
<feature type="transmembrane region" description="Helical" evidence="1">
    <location>
        <begin position="133"/>
        <end position="154"/>
    </location>
</feature>
<sequence length="175" mass="19106">MRFNVLVALVVATFVASCSSFVSAGTTALDDYAFYSTKVVRRLGEDRKVQEERGMDFNMKSVTNLFKGKTSIPGKLENVGDMYQHFGDDAVKKLGKAGLNIRLLHKGDPKQVEKLVELFVKGAKKERSFWVKVLGWVAASIGVVSFVTLMYLLITGGPKGFPPTRVIGTTTPGVA</sequence>
<dbReference type="AlphaFoldDB" id="A0AAV0UMW9"/>
<organism evidence="3 4">
    <name type="scientific">Peronospora destructor</name>
    <dbReference type="NCBI Taxonomy" id="86335"/>
    <lineage>
        <taxon>Eukaryota</taxon>
        <taxon>Sar</taxon>
        <taxon>Stramenopiles</taxon>
        <taxon>Oomycota</taxon>
        <taxon>Peronosporomycetes</taxon>
        <taxon>Peronosporales</taxon>
        <taxon>Peronosporaceae</taxon>
        <taxon>Peronospora</taxon>
    </lineage>
</organism>
<dbReference type="PROSITE" id="PS51257">
    <property type="entry name" value="PROKAR_LIPOPROTEIN"/>
    <property type="match status" value="1"/>
</dbReference>
<evidence type="ECO:0008006" key="5">
    <source>
        <dbReference type="Google" id="ProtNLM"/>
    </source>
</evidence>
<keyword evidence="1" id="KW-1133">Transmembrane helix</keyword>
<keyword evidence="1" id="KW-0812">Transmembrane</keyword>
<gene>
    <name evidence="3" type="ORF">PDE001_LOCUS6861</name>
</gene>
<evidence type="ECO:0000256" key="1">
    <source>
        <dbReference type="SAM" id="Phobius"/>
    </source>
</evidence>
<feature type="chain" id="PRO_5043471608" description="RxLR effector protein" evidence="2">
    <location>
        <begin position="21"/>
        <end position="175"/>
    </location>
</feature>
<feature type="signal peptide" evidence="2">
    <location>
        <begin position="1"/>
        <end position="20"/>
    </location>
</feature>
<dbReference type="Proteomes" id="UP001162029">
    <property type="component" value="Unassembled WGS sequence"/>
</dbReference>
<keyword evidence="4" id="KW-1185">Reference proteome</keyword>
<evidence type="ECO:0000313" key="3">
    <source>
        <dbReference type="EMBL" id="CAI5738277.1"/>
    </source>
</evidence>
<evidence type="ECO:0000256" key="2">
    <source>
        <dbReference type="SAM" id="SignalP"/>
    </source>
</evidence>
<name>A0AAV0UMW9_9STRA</name>
<reference evidence="3" key="1">
    <citation type="submission" date="2022-12" db="EMBL/GenBank/DDBJ databases">
        <authorList>
            <person name="Webb A."/>
        </authorList>
    </citation>
    <scope>NUCLEOTIDE SEQUENCE</scope>
    <source>
        <strain evidence="3">Pd1</strain>
    </source>
</reference>
<protein>
    <recommendedName>
        <fullName evidence="5">RxLR effector protein</fullName>
    </recommendedName>
</protein>
<keyword evidence="2" id="KW-0732">Signal</keyword>
<comment type="caution">
    <text evidence="3">The sequence shown here is derived from an EMBL/GenBank/DDBJ whole genome shotgun (WGS) entry which is preliminary data.</text>
</comment>
<dbReference type="EMBL" id="CANTFM010001322">
    <property type="protein sequence ID" value="CAI5738277.1"/>
    <property type="molecule type" value="Genomic_DNA"/>
</dbReference>